<dbReference type="OrthoDB" id="195446at2759"/>
<proteinExistence type="predicted"/>
<evidence type="ECO:0000256" key="3">
    <source>
        <dbReference type="PROSITE-ProRule" id="PRU00023"/>
    </source>
</evidence>
<evidence type="ECO:0000256" key="4">
    <source>
        <dbReference type="SAM" id="MobiDB-lite"/>
    </source>
</evidence>
<dbReference type="InterPro" id="IPR036770">
    <property type="entry name" value="Ankyrin_rpt-contain_sf"/>
</dbReference>
<evidence type="ECO:0000256" key="2">
    <source>
        <dbReference type="ARBA" id="ARBA00023043"/>
    </source>
</evidence>
<dbReference type="Proteomes" id="UP000799772">
    <property type="component" value="Unassembled WGS sequence"/>
</dbReference>
<dbReference type="PROSITE" id="PS50088">
    <property type="entry name" value="ANK_REPEAT"/>
    <property type="match status" value="4"/>
</dbReference>
<keyword evidence="6" id="KW-1185">Reference proteome</keyword>
<accession>A0A9P4IIL6</accession>
<keyword evidence="2 3" id="KW-0040">ANK repeat</keyword>
<dbReference type="Pfam" id="PF12796">
    <property type="entry name" value="Ank_2"/>
    <property type="match status" value="1"/>
</dbReference>
<sequence length="706" mass="78083">MPNGGSNRSCGKPLDPTDAAVKAGTFIRRIRNCPAELLAVNNELSDLRYVLAEVERLHDGAEAPRESNLGRTLERSQQLVAEILGVIQKIEGNDGGRFSVIDRVKWSVVQKEKVAGLISRLREVRFQFDTLIAASTARAVRRVTLVVEELRLVSTPTPTRISKSDVDEPADASSLSADDKMDLEKGPDQELLTLTKATPSFSTEKDGAPPSYVSLTMIFGSLFLGYTGSPLRKVACNVHSGVQDRNSRVFDTVAIGDIDMLQKLFSDGLARPTDIDHQGTTLIYAAVAYRRKHIANFLLSVGADPHYPNRDRISAFDRAWDGIITCKSIHDHSHHQMREVFNDTRELDTWQLTQIHKVVLGLLSSRSLEEELEFSTQDINTVDSHDRTPLWWAVAVADLKAVGTLLDYGADPNIADCEGTAPLRKATAADSFDIFLLLLNRASLNPGLDLNARGGYSGNTPLLIAIRANNDTKMRWLLEHGVEVDKRDRDGYTPLMLAVFKNLHECARGLLEHGADWTLKDPYGSTIITLTAMYGVRDTYNVLASFGAVKGVDNLKAAKDILLLDGFDPGGKSAFLRLLNTETCERCMLDARAGVSASVSLGCIKFELARTDESAEVFHDAVDTHQVHHTHPDAPECLLDRDLEGEEMVVDEDGRVYVRSLFWPDLWMQQQPGQDLVAQNRVMAKQVDKVIAKAGDMEEQEKQKDG</sequence>
<dbReference type="Gene3D" id="1.25.40.20">
    <property type="entry name" value="Ankyrin repeat-containing domain"/>
    <property type="match status" value="2"/>
</dbReference>
<dbReference type="SMART" id="SM00248">
    <property type="entry name" value="ANK"/>
    <property type="match status" value="6"/>
</dbReference>
<name>A0A9P4IIL6_9PEZI</name>
<feature type="repeat" description="ANK" evidence="3">
    <location>
        <begin position="490"/>
        <end position="522"/>
    </location>
</feature>
<feature type="region of interest" description="Disordered" evidence="4">
    <location>
        <begin position="158"/>
        <end position="182"/>
    </location>
</feature>
<evidence type="ECO:0000313" key="6">
    <source>
        <dbReference type="Proteomes" id="UP000799772"/>
    </source>
</evidence>
<dbReference type="SUPFAM" id="SSF48403">
    <property type="entry name" value="Ankyrin repeat"/>
    <property type="match status" value="2"/>
</dbReference>
<feature type="repeat" description="ANK" evidence="3">
    <location>
        <begin position="385"/>
        <end position="417"/>
    </location>
</feature>
<evidence type="ECO:0000256" key="1">
    <source>
        <dbReference type="ARBA" id="ARBA00022737"/>
    </source>
</evidence>
<reference evidence="5" key="1">
    <citation type="journal article" date="2020" name="Stud. Mycol.">
        <title>101 Dothideomycetes genomes: a test case for predicting lifestyles and emergence of pathogens.</title>
        <authorList>
            <person name="Haridas S."/>
            <person name="Albert R."/>
            <person name="Binder M."/>
            <person name="Bloem J."/>
            <person name="Labutti K."/>
            <person name="Salamov A."/>
            <person name="Andreopoulos B."/>
            <person name="Baker S."/>
            <person name="Barry K."/>
            <person name="Bills G."/>
            <person name="Bluhm B."/>
            <person name="Cannon C."/>
            <person name="Castanera R."/>
            <person name="Culley D."/>
            <person name="Daum C."/>
            <person name="Ezra D."/>
            <person name="Gonzalez J."/>
            <person name="Henrissat B."/>
            <person name="Kuo A."/>
            <person name="Liang C."/>
            <person name="Lipzen A."/>
            <person name="Lutzoni F."/>
            <person name="Magnuson J."/>
            <person name="Mondo S."/>
            <person name="Nolan M."/>
            <person name="Ohm R."/>
            <person name="Pangilinan J."/>
            <person name="Park H.-J."/>
            <person name="Ramirez L."/>
            <person name="Alfaro M."/>
            <person name="Sun H."/>
            <person name="Tritt A."/>
            <person name="Yoshinaga Y."/>
            <person name="Zwiers L.-H."/>
            <person name="Turgeon B."/>
            <person name="Goodwin S."/>
            <person name="Spatafora J."/>
            <person name="Crous P."/>
            <person name="Grigoriev I."/>
        </authorList>
    </citation>
    <scope>NUCLEOTIDE SEQUENCE</scope>
    <source>
        <strain evidence="5">CBS 133067</strain>
    </source>
</reference>
<protein>
    <submittedName>
        <fullName evidence="5">Ankyrin</fullName>
    </submittedName>
</protein>
<gene>
    <name evidence="5" type="ORF">NA57DRAFT_54237</name>
</gene>
<feature type="repeat" description="ANK" evidence="3">
    <location>
        <begin position="457"/>
        <end position="489"/>
    </location>
</feature>
<dbReference type="PANTHER" id="PTHR24201">
    <property type="entry name" value="ANK_REP_REGION DOMAIN-CONTAINING PROTEIN"/>
    <property type="match status" value="1"/>
</dbReference>
<dbReference type="EMBL" id="ML978123">
    <property type="protein sequence ID" value="KAF2102321.1"/>
    <property type="molecule type" value="Genomic_DNA"/>
</dbReference>
<evidence type="ECO:0000313" key="5">
    <source>
        <dbReference type="EMBL" id="KAF2102321.1"/>
    </source>
</evidence>
<dbReference type="AlphaFoldDB" id="A0A9P4IIL6"/>
<dbReference type="InterPro" id="IPR050776">
    <property type="entry name" value="Ank_Repeat/CDKN_Inhibitor"/>
</dbReference>
<feature type="repeat" description="ANK" evidence="3">
    <location>
        <begin position="278"/>
        <end position="310"/>
    </location>
</feature>
<dbReference type="Pfam" id="PF00023">
    <property type="entry name" value="Ank"/>
    <property type="match status" value="1"/>
</dbReference>
<comment type="caution">
    <text evidence="5">The sequence shown here is derived from an EMBL/GenBank/DDBJ whole genome shotgun (WGS) entry which is preliminary data.</text>
</comment>
<dbReference type="InterPro" id="IPR002110">
    <property type="entry name" value="Ankyrin_rpt"/>
</dbReference>
<organism evidence="5 6">
    <name type="scientific">Rhizodiscina lignyota</name>
    <dbReference type="NCBI Taxonomy" id="1504668"/>
    <lineage>
        <taxon>Eukaryota</taxon>
        <taxon>Fungi</taxon>
        <taxon>Dikarya</taxon>
        <taxon>Ascomycota</taxon>
        <taxon>Pezizomycotina</taxon>
        <taxon>Dothideomycetes</taxon>
        <taxon>Pleosporomycetidae</taxon>
        <taxon>Aulographales</taxon>
        <taxon>Rhizodiscinaceae</taxon>
        <taxon>Rhizodiscina</taxon>
    </lineage>
</organism>
<dbReference type="PROSITE" id="PS50297">
    <property type="entry name" value="ANK_REP_REGION"/>
    <property type="match status" value="3"/>
</dbReference>
<keyword evidence="1" id="KW-0677">Repeat</keyword>